<feature type="compositionally biased region" description="Polar residues" evidence="1">
    <location>
        <begin position="475"/>
        <end position="488"/>
    </location>
</feature>
<dbReference type="Proteomes" id="UP001153365">
    <property type="component" value="Unassembled WGS sequence"/>
</dbReference>
<sequence>MAKYNLIKIFQIITYLQYSFGFLAIFNGVLSTYLPPKITSALESGKNDFFKFGEAEHFLTDLAYNSHTSESSSNYDITSVDYPHSYLLESFTAEAPNLEVIFSHPIIDQSSGHSLAQDQSYHNNKVDLLLKNQAKKENNLFDYKSVARAEKYALVPMESEHDPLQSPINEVKWYVNDFKNIYQTNLSQQQNSCDNNSDFNYKFKSENGREKPFNLGSITGPELLTQLPPKCNFNELQNLYSGENLVKTTLNQHETSSSQSHSNKNKHNSNSKWLEGFKELFQNTDKTYITIDETTSSHELHVPLPPKDDFTMQRSQYFEEILPNIPPNKQEISLSPSHSNNDKHSNDLKQLKGFNEIFPSTDKSYIFLDEALDTHDFHTQLQSSDNFNVHDSQYAGENVSSTTSNQDEISSLSSRFNNNKHGNNSKQFVGFKNVLSDTYNTYINYDEALIPHNFHSKLPENYIFNVHESQYSGETFEKTPSNQHTTSLSYSHSRSNNNKHNKYSEWLKGFDEIFPKTDNTNVSLDEVLSSHELHSQLTSNNNFNAHKSRIAREKFSSTNLNPCEISLMPNHINKNKYLNNSEQFEDFENKLSDTYKTYIALDETLSPQILHSQLSPNYNSNEHQSQNSGEILATDPSNQYGASLSQSHSQKNRQRKKLKWLEGYNDIFFGTDNSYILLDKTMVNHDLHSQLPPNENLKVHQIQNFRENQASNLSGQYQLLPSQSHINKNEQNKKLKLLKSCDEMFPKIDNAYIHLDGIINYDEVNSQLPLNNISVFHPSQYDGVYLASNNLNQPQKSSSPYHSSNFKYKNNPKWLEGFNDVFQTPYNTHNQMNKALVSPEIYSKYKTNNKKNVIGLHGASSSQHHNQHTNILDWNNGNLAQNSPTEGKLKFEQNIYSVLEHKSNINEKNTDQLKEKEKFAAHKSDRLHKEDLNDNKDKEEDNANSKFLKDSEIIIDSSEVYSTKQKKRKYKSFRSKSRKKIMVKSTES</sequence>
<evidence type="ECO:0000313" key="3">
    <source>
        <dbReference type="EMBL" id="CAH7688064.1"/>
    </source>
</evidence>
<keyword evidence="4" id="KW-1185">Reference proteome</keyword>
<feature type="compositionally biased region" description="Polar residues" evidence="1">
    <location>
        <begin position="330"/>
        <end position="339"/>
    </location>
</feature>
<feature type="region of interest" description="Disordered" evidence="1">
    <location>
        <begin position="326"/>
        <end position="345"/>
    </location>
</feature>
<feature type="compositionally biased region" description="Basic residues" evidence="1">
    <location>
        <begin position="966"/>
        <end position="982"/>
    </location>
</feature>
<evidence type="ECO:0000256" key="1">
    <source>
        <dbReference type="SAM" id="MobiDB-lite"/>
    </source>
</evidence>
<comment type="caution">
    <text evidence="3">The sequence shown here is derived from an EMBL/GenBank/DDBJ whole genome shotgun (WGS) entry which is preliminary data.</text>
</comment>
<keyword evidence="2" id="KW-0472">Membrane</keyword>
<gene>
    <name evidence="3" type="ORF">PPACK8108_LOCUS22966</name>
</gene>
<feature type="region of interest" description="Disordered" evidence="1">
    <location>
        <begin position="966"/>
        <end position="988"/>
    </location>
</feature>
<proteinExistence type="predicted"/>
<protein>
    <submittedName>
        <fullName evidence="3">Expressed protein</fullName>
    </submittedName>
</protein>
<feature type="region of interest" description="Disordered" evidence="1">
    <location>
        <begin position="613"/>
        <end position="652"/>
    </location>
</feature>
<dbReference type="AlphaFoldDB" id="A0AAV0BPF7"/>
<accession>A0AAV0BPF7</accession>
<feature type="region of interest" description="Disordered" evidence="1">
    <location>
        <begin position="919"/>
        <end position="948"/>
    </location>
</feature>
<organism evidence="3 4">
    <name type="scientific">Phakopsora pachyrhizi</name>
    <name type="common">Asian soybean rust disease fungus</name>
    <dbReference type="NCBI Taxonomy" id="170000"/>
    <lineage>
        <taxon>Eukaryota</taxon>
        <taxon>Fungi</taxon>
        <taxon>Dikarya</taxon>
        <taxon>Basidiomycota</taxon>
        <taxon>Pucciniomycotina</taxon>
        <taxon>Pucciniomycetes</taxon>
        <taxon>Pucciniales</taxon>
        <taxon>Phakopsoraceae</taxon>
        <taxon>Phakopsora</taxon>
    </lineage>
</organism>
<feature type="transmembrane region" description="Helical" evidence="2">
    <location>
        <begin position="12"/>
        <end position="34"/>
    </location>
</feature>
<evidence type="ECO:0000256" key="2">
    <source>
        <dbReference type="SAM" id="Phobius"/>
    </source>
</evidence>
<feature type="compositionally biased region" description="Polar residues" evidence="1">
    <location>
        <begin position="613"/>
        <end position="649"/>
    </location>
</feature>
<keyword evidence="2" id="KW-0812">Transmembrane</keyword>
<reference evidence="3" key="1">
    <citation type="submission" date="2022-06" db="EMBL/GenBank/DDBJ databases">
        <authorList>
            <consortium name="SYNGENTA / RWTH Aachen University"/>
        </authorList>
    </citation>
    <scope>NUCLEOTIDE SEQUENCE</scope>
</reference>
<name>A0AAV0BPF7_PHAPC</name>
<keyword evidence="2" id="KW-1133">Transmembrane helix</keyword>
<evidence type="ECO:0000313" key="4">
    <source>
        <dbReference type="Proteomes" id="UP001153365"/>
    </source>
</evidence>
<dbReference type="EMBL" id="CALTRL010005951">
    <property type="protein sequence ID" value="CAH7688064.1"/>
    <property type="molecule type" value="Genomic_DNA"/>
</dbReference>
<feature type="region of interest" description="Disordered" evidence="1">
    <location>
        <begin position="475"/>
        <end position="496"/>
    </location>
</feature>